<evidence type="ECO:0000259" key="3">
    <source>
        <dbReference type="PROSITE" id="PS50043"/>
    </source>
</evidence>
<comment type="caution">
    <text evidence="4">The sequence shown here is derived from an EMBL/GenBank/DDBJ whole genome shotgun (WGS) entry which is preliminary data.</text>
</comment>
<accession>A0ABT4RS06</accession>
<sequence length="888" mass="93315">MQDDLIERDAERAALDEALAAAVSGTGRLIVIEAAPGLGKTRLLKTLHDAPGRVLRARGSELEATFAFGVVHQLLDAVVLASPDTVFEGAARLAQPIFSEARPEQEDLLPLLHGLAWLVTGLAAERPLILLVDDAQWADEPSRRFLAFLAKRIDGVPLLLAVATRPAHDDPALSELISEPDARVLRPRGLTEDGTRAFLARAELDPALAASCHASTGGNPFYLGELARELPAPNPTALGPRAVAEAVKRRLDREALALARAVAVLGDGTDLAATFAGVEDPDAATRRLVSAGVLEPDLTFAHPIVRSAIYADIPAAERAAAHARAAALLASRHASPERLAAHLLEAPPAHDPATVATLRHAARRARELGGASSAAAYLTRALREPPPADQRAEVLTELGAAEARAGHAAATEHLEQAIELAADEPARTRAAIELARVLKFRGESVRAVPILERRHADGPLGEELEIERLGLAYLSVAARAAIRRSLTDPGGVPRTRLEAFTLAALAFDAGARGDHADTVADLATRALAGELLPPDPLGGGYAYLIIGVALMWADRLDEAAQLYANLRAEARRQGSVVLLATAAGQSALVNERRGALPEAAADAAEALALGREATGTEALLNSARASAVTAALERGEAVDETVLDGEPDTMPYMLVLHARAEARAARGDLPGAIADFRACGAYGQSWGGENPSVSAWRSRAATLLTDLGEYDEAHALVREELKLARAFGAPRAIGVALCVAGTIGAQPPLPALKEAVAVLEETPARLELARALVSLGSALRRGGQRAAAREPLARGLDLATRCGAAPLVRRAHEELLAAGARPRRIALSGRDALTPSERRVAELAASGLTNRGIAQQLFVTEKTVEAHLRGAFQKLEISSRTRLAQVLA</sequence>
<dbReference type="InterPro" id="IPR036388">
    <property type="entry name" value="WH-like_DNA-bd_sf"/>
</dbReference>
<dbReference type="CDD" id="cd06170">
    <property type="entry name" value="LuxR_C_like"/>
    <property type="match status" value="1"/>
</dbReference>
<dbReference type="InterPro" id="IPR011990">
    <property type="entry name" value="TPR-like_helical_dom_sf"/>
</dbReference>
<dbReference type="InterPro" id="IPR016032">
    <property type="entry name" value="Sig_transdc_resp-reg_C-effctor"/>
</dbReference>
<gene>
    <name evidence="4" type="ORF">OJ962_27720</name>
</gene>
<keyword evidence="2" id="KW-0067">ATP-binding</keyword>
<dbReference type="PRINTS" id="PR00038">
    <property type="entry name" value="HTHLUXR"/>
</dbReference>
<dbReference type="EMBL" id="JAPCID010000054">
    <property type="protein sequence ID" value="MDA0141316.1"/>
    <property type="molecule type" value="Genomic_DNA"/>
</dbReference>
<dbReference type="Gene3D" id="1.10.10.10">
    <property type="entry name" value="Winged helix-like DNA-binding domain superfamily/Winged helix DNA-binding domain"/>
    <property type="match status" value="1"/>
</dbReference>
<organism evidence="4 5">
    <name type="scientific">Solirubrobacter deserti</name>
    <dbReference type="NCBI Taxonomy" id="2282478"/>
    <lineage>
        <taxon>Bacteria</taxon>
        <taxon>Bacillati</taxon>
        <taxon>Actinomycetota</taxon>
        <taxon>Thermoleophilia</taxon>
        <taxon>Solirubrobacterales</taxon>
        <taxon>Solirubrobacteraceae</taxon>
        <taxon>Solirubrobacter</taxon>
    </lineage>
</organism>
<dbReference type="PROSITE" id="PS50043">
    <property type="entry name" value="HTH_LUXR_2"/>
    <property type="match status" value="1"/>
</dbReference>
<protein>
    <submittedName>
        <fullName evidence="4">LuxR family transcriptional regulator</fullName>
    </submittedName>
</protein>
<dbReference type="Proteomes" id="UP001147700">
    <property type="component" value="Unassembled WGS sequence"/>
</dbReference>
<dbReference type="Pfam" id="PF00196">
    <property type="entry name" value="GerE"/>
    <property type="match status" value="1"/>
</dbReference>
<keyword evidence="1" id="KW-0547">Nucleotide-binding</keyword>
<name>A0ABT4RS06_9ACTN</name>
<dbReference type="InterPro" id="IPR041664">
    <property type="entry name" value="AAA_16"/>
</dbReference>
<evidence type="ECO:0000256" key="2">
    <source>
        <dbReference type="ARBA" id="ARBA00022840"/>
    </source>
</evidence>
<evidence type="ECO:0000256" key="1">
    <source>
        <dbReference type="ARBA" id="ARBA00022741"/>
    </source>
</evidence>
<reference evidence="4" key="1">
    <citation type="submission" date="2022-10" db="EMBL/GenBank/DDBJ databases">
        <title>The WGS of Solirubrobacter sp. CPCC 204708.</title>
        <authorList>
            <person name="Jiang Z."/>
        </authorList>
    </citation>
    <scope>NUCLEOTIDE SEQUENCE</scope>
    <source>
        <strain evidence="4">CPCC 204708</strain>
    </source>
</reference>
<dbReference type="PANTHER" id="PTHR16305">
    <property type="entry name" value="TESTICULAR SOLUBLE ADENYLYL CYCLASE"/>
    <property type="match status" value="1"/>
</dbReference>
<evidence type="ECO:0000313" key="5">
    <source>
        <dbReference type="Proteomes" id="UP001147700"/>
    </source>
</evidence>
<proteinExistence type="predicted"/>
<feature type="domain" description="HTH luxR-type" evidence="3">
    <location>
        <begin position="826"/>
        <end position="888"/>
    </location>
</feature>
<dbReference type="InterPro" id="IPR000792">
    <property type="entry name" value="Tscrpt_reg_LuxR_C"/>
</dbReference>
<dbReference type="Pfam" id="PF13191">
    <property type="entry name" value="AAA_16"/>
    <property type="match status" value="1"/>
</dbReference>
<dbReference type="RefSeq" id="WP_202956343.1">
    <property type="nucleotide sequence ID" value="NZ_JAPCID010000054.1"/>
</dbReference>
<dbReference type="SUPFAM" id="SSF48452">
    <property type="entry name" value="TPR-like"/>
    <property type="match status" value="1"/>
</dbReference>
<keyword evidence="5" id="KW-1185">Reference proteome</keyword>
<dbReference type="Gene3D" id="1.25.40.10">
    <property type="entry name" value="Tetratricopeptide repeat domain"/>
    <property type="match status" value="1"/>
</dbReference>
<evidence type="ECO:0000313" key="4">
    <source>
        <dbReference type="EMBL" id="MDA0141316.1"/>
    </source>
</evidence>
<dbReference type="SMART" id="SM00421">
    <property type="entry name" value="HTH_LUXR"/>
    <property type="match status" value="1"/>
</dbReference>
<dbReference type="InterPro" id="IPR027417">
    <property type="entry name" value="P-loop_NTPase"/>
</dbReference>
<dbReference type="SUPFAM" id="SSF52540">
    <property type="entry name" value="P-loop containing nucleoside triphosphate hydrolases"/>
    <property type="match status" value="1"/>
</dbReference>
<dbReference type="PANTHER" id="PTHR16305:SF35">
    <property type="entry name" value="TRANSCRIPTIONAL ACTIVATOR DOMAIN"/>
    <property type="match status" value="1"/>
</dbReference>
<dbReference type="SUPFAM" id="SSF46894">
    <property type="entry name" value="C-terminal effector domain of the bipartite response regulators"/>
    <property type="match status" value="1"/>
</dbReference>